<keyword evidence="2 5" id="KW-0560">Oxidoreductase</keyword>
<dbReference type="HAMAP" id="MF_01401">
    <property type="entry name" value="MsrA"/>
    <property type="match status" value="1"/>
</dbReference>
<dbReference type="PANTHER" id="PTHR43774:SF1">
    <property type="entry name" value="PEPTIDE METHIONINE SULFOXIDE REDUCTASE MSRA 2"/>
    <property type="match status" value="1"/>
</dbReference>
<gene>
    <name evidence="5" type="primary">msrA</name>
    <name evidence="7" type="ORF">HDA30_000574</name>
</gene>
<keyword evidence="8" id="KW-1185">Reference proteome</keyword>
<protein>
    <recommendedName>
        <fullName evidence="5">Peptide methionine sulfoxide reductase MsrA</fullName>
        <shortName evidence="5">Protein-methionine-S-oxide reductase</shortName>
        <ecNumber evidence="5">1.8.4.11</ecNumber>
    </recommendedName>
    <alternativeName>
        <fullName evidence="5">Peptide-methionine (S)-S-oxide reductase</fullName>
        <shortName evidence="5">Peptide Met(O) reductase</shortName>
    </alternativeName>
</protein>
<sequence>MSIETDTTDGSRLRELTLAGGCFWCLDAVYRRLRGVHEVVSGYTGGHDPQPDYESVCSGTTGHAEAVRVRFDEQVIPAEVILDVFFTSHDPTSLNRQGHDVGTQYRSALFYRDEAERAVLAAQIDRVRPHFDREIVTTLEPMGRWHDAEQVHQGFYDARPESGYCRVVIDPKITALRQHYAAWLR</sequence>
<feature type="domain" description="Peptide methionine sulphoxide reductase MsrA" evidence="6">
    <location>
        <begin position="16"/>
        <end position="165"/>
    </location>
</feature>
<evidence type="ECO:0000256" key="4">
    <source>
        <dbReference type="ARBA" id="ARBA00048782"/>
    </source>
</evidence>
<dbReference type="InterPro" id="IPR036509">
    <property type="entry name" value="Met_Sox_Rdtase_MsrA_sf"/>
</dbReference>
<dbReference type="SUPFAM" id="SSF55068">
    <property type="entry name" value="Peptide methionine sulfoxide reductase"/>
    <property type="match status" value="1"/>
</dbReference>
<comment type="similarity">
    <text evidence="1 5">Belongs to the MsrA Met sulfoxide reductase family.</text>
</comment>
<name>A0A7W7GMW5_9MICC</name>
<feature type="active site" evidence="5">
    <location>
        <position position="22"/>
    </location>
</feature>
<dbReference type="NCBIfam" id="TIGR00401">
    <property type="entry name" value="msrA"/>
    <property type="match status" value="1"/>
</dbReference>
<evidence type="ECO:0000256" key="3">
    <source>
        <dbReference type="ARBA" id="ARBA00047806"/>
    </source>
</evidence>
<dbReference type="InterPro" id="IPR002569">
    <property type="entry name" value="Met_Sox_Rdtase_MsrA_dom"/>
</dbReference>
<comment type="function">
    <text evidence="5">Has an important function as a repair enzyme for proteins that have been inactivated by oxidation. Catalyzes the reversible oxidation-reduction of methionine sulfoxide in proteins to methionine.</text>
</comment>
<evidence type="ECO:0000313" key="7">
    <source>
        <dbReference type="EMBL" id="MBB4735066.1"/>
    </source>
</evidence>
<dbReference type="GO" id="GO:0008113">
    <property type="term" value="F:peptide-methionine (S)-S-oxide reductase activity"/>
    <property type="evidence" value="ECO:0007669"/>
    <property type="project" value="UniProtKB-UniRule"/>
</dbReference>
<comment type="catalytic activity">
    <reaction evidence="3 5">
        <text>L-methionyl-[protein] + [thioredoxin]-disulfide + H2O = L-methionyl-(S)-S-oxide-[protein] + [thioredoxin]-dithiol</text>
        <dbReference type="Rhea" id="RHEA:14217"/>
        <dbReference type="Rhea" id="RHEA-COMP:10698"/>
        <dbReference type="Rhea" id="RHEA-COMP:10700"/>
        <dbReference type="Rhea" id="RHEA-COMP:12313"/>
        <dbReference type="Rhea" id="RHEA-COMP:12315"/>
        <dbReference type="ChEBI" id="CHEBI:15377"/>
        <dbReference type="ChEBI" id="CHEBI:16044"/>
        <dbReference type="ChEBI" id="CHEBI:29950"/>
        <dbReference type="ChEBI" id="CHEBI:44120"/>
        <dbReference type="ChEBI" id="CHEBI:50058"/>
        <dbReference type="EC" id="1.8.4.11"/>
    </reaction>
</comment>
<dbReference type="PANTHER" id="PTHR43774">
    <property type="entry name" value="PEPTIDE METHIONINE SULFOXIDE REDUCTASE"/>
    <property type="match status" value="1"/>
</dbReference>
<evidence type="ECO:0000313" key="8">
    <source>
        <dbReference type="Proteomes" id="UP000540191"/>
    </source>
</evidence>
<organism evidence="7 8">
    <name type="scientific">Micrococcus cohnii</name>
    <dbReference type="NCBI Taxonomy" id="993416"/>
    <lineage>
        <taxon>Bacteria</taxon>
        <taxon>Bacillati</taxon>
        <taxon>Actinomycetota</taxon>
        <taxon>Actinomycetes</taxon>
        <taxon>Micrococcales</taxon>
        <taxon>Micrococcaceae</taxon>
        <taxon>Micrococcus</taxon>
    </lineage>
</organism>
<evidence type="ECO:0000256" key="2">
    <source>
        <dbReference type="ARBA" id="ARBA00023002"/>
    </source>
</evidence>
<dbReference type="Pfam" id="PF01625">
    <property type="entry name" value="PMSR"/>
    <property type="match status" value="1"/>
</dbReference>
<comment type="caution">
    <text evidence="7">The sequence shown here is derived from an EMBL/GenBank/DDBJ whole genome shotgun (WGS) entry which is preliminary data.</text>
</comment>
<accession>A0A7W7GMW5</accession>
<comment type="catalytic activity">
    <reaction evidence="4 5">
        <text>[thioredoxin]-disulfide + L-methionine + H2O = L-methionine (S)-S-oxide + [thioredoxin]-dithiol</text>
        <dbReference type="Rhea" id="RHEA:19993"/>
        <dbReference type="Rhea" id="RHEA-COMP:10698"/>
        <dbReference type="Rhea" id="RHEA-COMP:10700"/>
        <dbReference type="ChEBI" id="CHEBI:15377"/>
        <dbReference type="ChEBI" id="CHEBI:29950"/>
        <dbReference type="ChEBI" id="CHEBI:50058"/>
        <dbReference type="ChEBI" id="CHEBI:57844"/>
        <dbReference type="ChEBI" id="CHEBI:58772"/>
        <dbReference type="EC" id="1.8.4.11"/>
    </reaction>
</comment>
<reference evidence="7 8" key="1">
    <citation type="submission" date="2020-08" db="EMBL/GenBank/DDBJ databases">
        <title>Sequencing the genomes of 1000 actinobacteria strains.</title>
        <authorList>
            <person name="Klenk H.-P."/>
        </authorList>
    </citation>
    <scope>NUCLEOTIDE SEQUENCE [LARGE SCALE GENOMIC DNA]</scope>
    <source>
        <strain evidence="7 8">DSM 23974</strain>
    </source>
</reference>
<dbReference type="Proteomes" id="UP000540191">
    <property type="component" value="Unassembled WGS sequence"/>
</dbReference>
<dbReference type="EMBL" id="JACHNA010000001">
    <property type="protein sequence ID" value="MBB4735066.1"/>
    <property type="molecule type" value="Genomic_DNA"/>
</dbReference>
<evidence type="ECO:0000256" key="5">
    <source>
        <dbReference type="HAMAP-Rule" id="MF_01401"/>
    </source>
</evidence>
<dbReference type="Gene3D" id="3.30.1060.10">
    <property type="entry name" value="Peptide methionine sulphoxide reductase MsrA"/>
    <property type="match status" value="1"/>
</dbReference>
<dbReference type="EC" id="1.8.4.11" evidence="5"/>
<evidence type="ECO:0000259" key="6">
    <source>
        <dbReference type="Pfam" id="PF01625"/>
    </source>
</evidence>
<proteinExistence type="inferred from homology"/>
<evidence type="ECO:0000256" key="1">
    <source>
        <dbReference type="ARBA" id="ARBA00005591"/>
    </source>
</evidence>
<dbReference type="AlphaFoldDB" id="A0A7W7GMW5"/>